<reference evidence="1 3" key="1">
    <citation type="submission" date="2024-02" db="EMBL/GenBank/DDBJ databases">
        <title>A draft genome for the cacao thread blight pathogen Marasmius crinis-equi.</title>
        <authorList>
            <person name="Cohen S.P."/>
            <person name="Baruah I.K."/>
            <person name="Amoako-Attah I."/>
            <person name="Bukari Y."/>
            <person name="Meinhardt L.W."/>
            <person name="Bailey B.A."/>
        </authorList>
    </citation>
    <scope>NUCLEOTIDE SEQUENCE [LARGE SCALE GENOMIC DNA]</scope>
    <source>
        <strain evidence="1 3">GH-76</strain>
    </source>
</reference>
<dbReference type="PANTHER" id="PTHR38926">
    <property type="entry name" value="F-BOX DOMAIN CONTAINING PROTEIN, EXPRESSED"/>
    <property type="match status" value="1"/>
</dbReference>
<comment type="caution">
    <text evidence="1">The sequence shown here is derived from an EMBL/GenBank/DDBJ whole genome shotgun (WGS) entry which is preliminary data.</text>
</comment>
<sequence length="431" mass="49447">MPLILSLVCQRWRDVSLSFPRLWAYPRILERSWDNPNLADIIECYMTRSQTCPLTVELEIPTIDLLRFEDDGEDYLRPALEALVPTSTRWQRLNITGCAVWLLDHPVFYTIKGRLPILQHLEILQIYSSEVQGEIEFDIFSDCPQLRSLETRRSADLFEEDSLLEGILIPWSQIRSCRVDTLESITVLSRPCGSLEHLEIDDGNEDEAELTGIAEREERLTLNVSSLKLGGTVRETAINFSLVIDSLTFPHLSSLDISWLKRTWFTPLLECLKRSSSTLTCLNLQFDDSLYEETTITPQHIITLLRHTPKVRTLSIQLYTLCKPFLQEFALSHETFPNPDPLLPSLEKLSLWMHRYPQMDDQAVLNAVASRWLPDPDYAKSVGAACLRSVTIKFPPHVVRINSRAFFQPDMPSLQDLRAAGMRIDVVLSNH</sequence>
<organism evidence="1 3">
    <name type="scientific">Marasmius crinis-equi</name>
    <dbReference type="NCBI Taxonomy" id="585013"/>
    <lineage>
        <taxon>Eukaryota</taxon>
        <taxon>Fungi</taxon>
        <taxon>Dikarya</taxon>
        <taxon>Basidiomycota</taxon>
        <taxon>Agaricomycotina</taxon>
        <taxon>Agaricomycetes</taxon>
        <taxon>Agaricomycetidae</taxon>
        <taxon>Agaricales</taxon>
        <taxon>Marasmiineae</taxon>
        <taxon>Marasmiaceae</taxon>
        <taxon>Marasmius</taxon>
    </lineage>
</organism>
<dbReference type="PANTHER" id="PTHR38926:SF5">
    <property type="entry name" value="F-BOX AND LEUCINE-RICH REPEAT PROTEIN 6"/>
    <property type="match status" value="1"/>
</dbReference>
<keyword evidence="3" id="KW-1185">Reference proteome</keyword>
<dbReference type="EMBL" id="JBAHYK010000959">
    <property type="protein sequence ID" value="KAL0570297.1"/>
    <property type="molecule type" value="Genomic_DNA"/>
</dbReference>
<name>A0ABR3F3H0_9AGAR</name>
<evidence type="ECO:0000313" key="1">
    <source>
        <dbReference type="EMBL" id="KAL0569746.1"/>
    </source>
</evidence>
<gene>
    <name evidence="2" type="ORF">V5O48_011661</name>
    <name evidence="1" type="ORF">V5O48_012222</name>
</gene>
<dbReference type="InterPro" id="IPR032675">
    <property type="entry name" value="LRR_dom_sf"/>
</dbReference>
<protein>
    <recommendedName>
        <fullName evidence="4">F-box domain-containing protein</fullName>
    </recommendedName>
</protein>
<dbReference type="EMBL" id="JBAHYK010001060">
    <property type="protein sequence ID" value="KAL0569746.1"/>
    <property type="molecule type" value="Genomic_DNA"/>
</dbReference>
<evidence type="ECO:0008006" key="4">
    <source>
        <dbReference type="Google" id="ProtNLM"/>
    </source>
</evidence>
<accession>A0ABR3F3H0</accession>
<dbReference type="Proteomes" id="UP001465976">
    <property type="component" value="Unassembled WGS sequence"/>
</dbReference>
<dbReference type="Gene3D" id="3.80.10.10">
    <property type="entry name" value="Ribonuclease Inhibitor"/>
    <property type="match status" value="1"/>
</dbReference>
<dbReference type="SUPFAM" id="SSF52047">
    <property type="entry name" value="RNI-like"/>
    <property type="match status" value="1"/>
</dbReference>
<evidence type="ECO:0000313" key="3">
    <source>
        <dbReference type="Proteomes" id="UP001465976"/>
    </source>
</evidence>
<proteinExistence type="predicted"/>
<evidence type="ECO:0000313" key="2">
    <source>
        <dbReference type="EMBL" id="KAL0570297.1"/>
    </source>
</evidence>